<organism evidence="1 2">
    <name type="scientific">Neolewinella lacunae</name>
    <dbReference type="NCBI Taxonomy" id="1517758"/>
    <lineage>
        <taxon>Bacteria</taxon>
        <taxon>Pseudomonadati</taxon>
        <taxon>Bacteroidota</taxon>
        <taxon>Saprospiria</taxon>
        <taxon>Saprospirales</taxon>
        <taxon>Lewinellaceae</taxon>
        <taxon>Neolewinella</taxon>
    </lineage>
</organism>
<comment type="caution">
    <text evidence="1">The sequence shown here is derived from an EMBL/GenBank/DDBJ whole genome shotgun (WGS) entry which is preliminary data.</text>
</comment>
<reference evidence="1" key="1">
    <citation type="submission" date="2020-08" db="EMBL/GenBank/DDBJ databases">
        <title>Lewinella bacteria from marine environments.</title>
        <authorList>
            <person name="Zhong Y."/>
        </authorList>
    </citation>
    <scope>NUCLEOTIDE SEQUENCE</scope>
    <source>
        <strain evidence="1">KCTC 42187</strain>
    </source>
</reference>
<evidence type="ECO:0000313" key="1">
    <source>
        <dbReference type="EMBL" id="MBC6993433.1"/>
    </source>
</evidence>
<dbReference type="EMBL" id="JACSIT010000067">
    <property type="protein sequence ID" value="MBC6993433.1"/>
    <property type="molecule type" value="Genomic_DNA"/>
</dbReference>
<dbReference type="AlphaFoldDB" id="A0A923T800"/>
<gene>
    <name evidence="1" type="ORF">H9S92_04620</name>
</gene>
<accession>A0A923T800</accession>
<dbReference type="Proteomes" id="UP000650081">
    <property type="component" value="Unassembled WGS sequence"/>
</dbReference>
<dbReference type="RefSeq" id="WP_187465543.1">
    <property type="nucleotide sequence ID" value="NZ_JACSIT010000067.1"/>
</dbReference>
<protein>
    <submittedName>
        <fullName evidence="1">Uncharacterized protein</fullName>
    </submittedName>
</protein>
<sequence length="153" mass="16506">MEESLQLKAKLIAHCRAHVDRVIDAIRSSMANIDEARANETKSSSPEEFEPGIALMQMEEDKLATQLAENLKVRQILDVIEGRPPSEKIVAGSLVATNRGLYFLAIGIGKCVIDGTTVFCTSLESPIGRAMNGKVVGDAFTLNDASFEVTGLV</sequence>
<proteinExistence type="predicted"/>
<name>A0A923T800_9BACT</name>
<keyword evidence="2" id="KW-1185">Reference proteome</keyword>
<evidence type="ECO:0000313" key="2">
    <source>
        <dbReference type="Proteomes" id="UP000650081"/>
    </source>
</evidence>